<evidence type="ECO:0000256" key="2">
    <source>
        <dbReference type="ARBA" id="ARBA00004651"/>
    </source>
</evidence>
<dbReference type="PROSITE" id="PS50262">
    <property type="entry name" value="G_PROTEIN_RECEP_F1_2"/>
    <property type="match status" value="1"/>
</dbReference>
<organism evidence="15 16">
    <name type="scientific">Sarcophilus harrisii</name>
    <name type="common">Tasmanian devil</name>
    <name type="synonym">Sarcophilus laniarius</name>
    <dbReference type="NCBI Taxonomy" id="9305"/>
    <lineage>
        <taxon>Eukaryota</taxon>
        <taxon>Metazoa</taxon>
        <taxon>Chordata</taxon>
        <taxon>Craniata</taxon>
        <taxon>Vertebrata</taxon>
        <taxon>Euteleostomi</taxon>
        <taxon>Mammalia</taxon>
        <taxon>Metatheria</taxon>
        <taxon>Dasyuromorphia</taxon>
        <taxon>Dasyuridae</taxon>
        <taxon>Sarcophilus</taxon>
    </lineage>
</organism>
<dbReference type="OrthoDB" id="9606139at2759"/>
<keyword evidence="8 13" id="KW-0297">G-protein coupled receptor</keyword>
<evidence type="ECO:0000313" key="15">
    <source>
        <dbReference type="Ensembl" id="ENSSHAP00000006093.2"/>
    </source>
</evidence>
<dbReference type="AlphaFoldDB" id="G3VSD8"/>
<dbReference type="SUPFAM" id="SSF81321">
    <property type="entry name" value="Family A G protein-coupled receptor-like"/>
    <property type="match status" value="1"/>
</dbReference>
<protein>
    <recommendedName>
        <fullName evidence="13">Vomeronasal type-1 receptor</fullName>
    </recommendedName>
</protein>
<evidence type="ECO:0000256" key="9">
    <source>
        <dbReference type="ARBA" id="ARBA00023136"/>
    </source>
</evidence>
<feature type="transmembrane region" description="Helical" evidence="13">
    <location>
        <begin position="126"/>
        <end position="149"/>
    </location>
</feature>
<dbReference type="Ensembl" id="ENSSHAT00000006147.2">
    <property type="protein sequence ID" value="ENSSHAP00000006093.2"/>
    <property type="gene ID" value="ENSSHAG00000005302.2"/>
</dbReference>
<name>G3VSD8_SARHA</name>
<keyword evidence="7 13" id="KW-1133">Transmembrane helix</keyword>
<feature type="transmembrane region" description="Helical" evidence="13">
    <location>
        <begin position="233"/>
        <end position="253"/>
    </location>
</feature>
<dbReference type="GeneID" id="116420127"/>
<evidence type="ECO:0000256" key="5">
    <source>
        <dbReference type="ARBA" id="ARBA00022507"/>
    </source>
</evidence>
<evidence type="ECO:0000256" key="13">
    <source>
        <dbReference type="RuleBase" id="RU364061"/>
    </source>
</evidence>
<evidence type="ECO:0000256" key="10">
    <source>
        <dbReference type="ARBA" id="ARBA00023170"/>
    </source>
</evidence>
<evidence type="ECO:0000256" key="1">
    <source>
        <dbReference type="ARBA" id="ARBA00003878"/>
    </source>
</evidence>
<evidence type="ECO:0000256" key="4">
    <source>
        <dbReference type="ARBA" id="ARBA00022475"/>
    </source>
</evidence>
<keyword evidence="9 13" id="KW-0472">Membrane</keyword>
<comment type="function">
    <text evidence="1">Putative pheromone receptor.</text>
</comment>
<keyword evidence="11" id="KW-0325">Glycoprotein</keyword>
<dbReference type="HOGENOM" id="CLU_058641_1_0_1"/>
<feature type="transmembrane region" description="Helical" evidence="13">
    <location>
        <begin position="82"/>
        <end position="106"/>
    </location>
</feature>
<dbReference type="GO" id="GO:0007606">
    <property type="term" value="P:sensory perception of chemical stimulus"/>
    <property type="evidence" value="ECO:0007669"/>
    <property type="project" value="UniProtKB-ARBA"/>
</dbReference>
<dbReference type="eggNOG" id="ENOG502RD1P">
    <property type="taxonomic scope" value="Eukaryota"/>
</dbReference>
<dbReference type="KEGG" id="shr:116420127"/>
<evidence type="ECO:0000256" key="7">
    <source>
        <dbReference type="ARBA" id="ARBA00022989"/>
    </source>
</evidence>
<gene>
    <name evidence="15" type="primary">LOC116420127</name>
</gene>
<comment type="similarity">
    <text evidence="3 13">Belongs to the G-protein coupled receptor 1 family.</text>
</comment>
<dbReference type="PRINTS" id="PR01534">
    <property type="entry name" value="VOMERONASL1R"/>
</dbReference>
<evidence type="ECO:0000256" key="12">
    <source>
        <dbReference type="ARBA" id="ARBA00023224"/>
    </source>
</evidence>
<reference evidence="15" key="3">
    <citation type="submission" date="2025-09" db="UniProtKB">
        <authorList>
            <consortium name="Ensembl"/>
        </authorList>
    </citation>
    <scope>IDENTIFICATION</scope>
</reference>
<evidence type="ECO:0000256" key="11">
    <source>
        <dbReference type="ARBA" id="ARBA00023180"/>
    </source>
</evidence>
<keyword evidence="5 13" id="KW-0589">Pheromone response</keyword>
<dbReference type="Gene3D" id="1.20.1070.10">
    <property type="entry name" value="Rhodopsin 7-helix transmembrane proteins"/>
    <property type="match status" value="1"/>
</dbReference>
<dbReference type="PANTHER" id="PTHR24062">
    <property type="entry name" value="VOMERONASAL TYPE-1 RECEPTOR"/>
    <property type="match status" value="1"/>
</dbReference>
<keyword evidence="12 13" id="KW-0807">Transducer</keyword>
<feature type="transmembrane region" description="Helical" evidence="13">
    <location>
        <begin position="6"/>
        <end position="29"/>
    </location>
</feature>
<evidence type="ECO:0000256" key="6">
    <source>
        <dbReference type="ARBA" id="ARBA00022692"/>
    </source>
</evidence>
<dbReference type="Pfam" id="PF03402">
    <property type="entry name" value="V1R"/>
    <property type="match status" value="1"/>
</dbReference>
<dbReference type="GO" id="GO:0019236">
    <property type="term" value="P:response to pheromone"/>
    <property type="evidence" value="ECO:0007669"/>
    <property type="project" value="UniProtKB-KW"/>
</dbReference>
<evidence type="ECO:0000313" key="16">
    <source>
        <dbReference type="Proteomes" id="UP000007648"/>
    </source>
</evidence>
<sequence>MFYDEVLGIAYLNMIVFGILGNSFLLYQFSVKFITNHRTRSINLIIIHLAFANVTMILFRSIPTIMSVWGPTSSLDGTGKKIIMYLLGVVRSLFFCSTCLLCVFQAITINSNIPMWMKLKTRDPKYIITCCFLLWIYNLLIDVIVPVYVVGLMNSTDTEKRWSTGYIHIDFYNANTVKIIIWKSVCYIAFLCLMVFSSGYMVFILYSHNQQIQYIHSTKISPRASPEIRATKAILLLVITFVCFNSVSSPLIVFMASSKVIRVQVVHITVLLSLCYPVVSPFMLISIDHQIS</sequence>
<evidence type="ECO:0000259" key="14">
    <source>
        <dbReference type="PROSITE" id="PS50262"/>
    </source>
</evidence>
<dbReference type="GeneTree" id="ENSGT00960000186612"/>
<proteinExistence type="inferred from homology"/>
<evidence type="ECO:0000256" key="8">
    <source>
        <dbReference type="ARBA" id="ARBA00023040"/>
    </source>
</evidence>
<keyword evidence="16" id="KW-1185">Reference proteome</keyword>
<reference evidence="15 16" key="1">
    <citation type="journal article" date="2011" name="Proc. Natl. Acad. Sci. U.S.A.">
        <title>Genetic diversity and population structure of the endangered marsupial Sarcophilus harrisii (Tasmanian devil).</title>
        <authorList>
            <person name="Miller W."/>
            <person name="Hayes V.M."/>
            <person name="Ratan A."/>
            <person name="Petersen D.C."/>
            <person name="Wittekindt N.E."/>
            <person name="Miller J."/>
            <person name="Walenz B."/>
            <person name="Knight J."/>
            <person name="Qi J."/>
            <person name="Zhao F."/>
            <person name="Wang Q."/>
            <person name="Bedoya-Reina O.C."/>
            <person name="Katiyar N."/>
            <person name="Tomsho L.P."/>
            <person name="Kasson L.M."/>
            <person name="Hardie R.A."/>
            <person name="Woodbridge P."/>
            <person name="Tindall E.A."/>
            <person name="Bertelsen M.F."/>
            <person name="Dixon D."/>
            <person name="Pyecroft S."/>
            <person name="Helgen K.M."/>
            <person name="Lesk A.M."/>
            <person name="Pringle T.H."/>
            <person name="Patterson N."/>
            <person name="Zhang Y."/>
            <person name="Kreiss A."/>
            <person name="Woods G.M."/>
            <person name="Jones M.E."/>
            <person name="Schuster S.C."/>
        </authorList>
    </citation>
    <scope>NUCLEOTIDE SEQUENCE [LARGE SCALE GENOMIC DNA]</scope>
</reference>
<dbReference type="GO" id="GO:0005886">
    <property type="term" value="C:plasma membrane"/>
    <property type="evidence" value="ECO:0007669"/>
    <property type="project" value="UniProtKB-SubCell"/>
</dbReference>
<reference evidence="15" key="2">
    <citation type="submission" date="2025-08" db="UniProtKB">
        <authorList>
            <consortium name="Ensembl"/>
        </authorList>
    </citation>
    <scope>IDENTIFICATION</scope>
</reference>
<dbReference type="RefSeq" id="XP_031799576.1">
    <property type="nucleotide sequence ID" value="XM_031943716.1"/>
</dbReference>
<comment type="subcellular location">
    <subcellularLocation>
        <location evidence="2 13">Cell membrane</location>
        <topology evidence="2 13">Multi-pass membrane protein</topology>
    </subcellularLocation>
</comment>
<keyword evidence="10 13" id="KW-0675">Receptor</keyword>
<feature type="transmembrane region" description="Helical" evidence="13">
    <location>
        <begin position="41"/>
        <end position="62"/>
    </location>
</feature>
<dbReference type="InterPro" id="IPR017452">
    <property type="entry name" value="GPCR_Rhodpsn_7TM"/>
</dbReference>
<dbReference type="Proteomes" id="UP000007648">
    <property type="component" value="Unassembled WGS sequence"/>
</dbReference>
<dbReference type="FunFam" id="1.20.1070.10:FF:000033">
    <property type="entry name" value="Vomeronasal type-1 receptor"/>
    <property type="match status" value="1"/>
</dbReference>
<feature type="domain" description="G-protein coupled receptors family 1 profile" evidence="14">
    <location>
        <begin position="21"/>
        <end position="284"/>
    </location>
</feature>
<keyword evidence="6 13" id="KW-0812">Transmembrane</keyword>
<dbReference type="InterPro" id="IPR004072">
    <property type="entry name" value="Vmron_rcpt_1"/>
</dbReference>
<feature type="transmembrane region" description="Helical" evidence="13">
    <location>
        <begin position="180"/>
        <end position="206"/>
    </location>
</feature>
<evidence type="ECO:0000256" key="3">
    <source>
        <dbReference type="ARBA" id="ARBA00010663"/>
    </source>
</evidence>
<dbReference type="GO" id="GO:0016503">
    <property type="term" value="F:pheromone receptor activity"/>
    <property type="evidence" value="ECO:0007669"/>
    <property type="project" value="InterPro"/>
</dbReference>
<accession>G3VSD8</accession>
<dbReference type="InParanoid" id="G3VSD8"/>
<keyword evidence="4 13" id="KW-1003">Cell membrane</keyword>
<feature type="transmembrane region" description="Helical" evidence="13">
    <location>
        <begin position="265"/>
        <end position="287"/>
    </location>
</feature>